<evidence type="ECO:0000313" key="9">
    <source>
        <dbReference type="EMBL" id="HAH7769611.1"/>
    </source>
</evidence>
<reference evidence="7" key="5">
    <citation type="submission" date="2024-02" db="EMBL/GenBank/DDBJ databases">
        <authorList>
            <consortium name="Clinical and Environmental Microbiology Branch: Whole genome sequencing antimicrobial resistance pathogens in the healthcare setting"/>
        </authorList>
    </citation>
    <scope>NUCLEOTIDE SEQUENCE</scope>
    <source>
        <strain evidence="7">1924188</strain>
    </source>
</reference>
<dbReference type="PIRSF" id="PIRSF033053">
    <property type="entry name" value="UCP033503_fimbr"/>
    <property type="match status" value="1"/>
</dbReference>
<feature type="signal peptide" evidence="5">
    <location>
        <begin position="1"/>
        <end position="22"/>
    </location>
</feature>
<gene>
    <name evidence="10" type="ORF">EPS76_13350</name>
    <name evidence="8" type="ORF">GRC73_21290</name>
    <name evidence="9" type="ORF">HIE29_003066</name>
    <name evidence="11" type="ORF">OGM49_03970</name>
    <name evidence="7" type="ORF">R8O40_001079</name>
</gene>
<dbReference type="EMBL" id="ABONVU020000003">
    <property type="protein sequence ID" value="EMJ5252889.1"/>
    <property type="molecule type" value="Genomic_DNA"/>
</dbReference>
<feature type="domain" description="Fimbrial-type adhesion" evidence="6">
    <location>
        <begin position="268"/>
        <end position="416"/>
    </location>
</feature>
<evidence type="ECO:0000313" key="10">
    <source>
        <dbReference type="EMBL" id="RXD15979.1"/>
    </source>
</evidence>
<dbReference type="InterPro" id="IPR000259">
    <property type="entry name" value="Adhesion_dom_fimbrial"/>
</dbReference>
<dbReference type="GO" id="GO:0043709">
    <property type="term" value="P:cell adhesion involved in single-species biofilm formation"/>
    <property type="evidence" value="ECO:0007669"/>
    <property type="project" value="TreeGrafter"/>
</dbReference>
<protein>
    <submittedName>
        <fullName evidence="10">Fimbrial-like adhesin</fullName>
    </submittedName>
</protein>
<keyword evidence="4" id="KW-0281">Fimbrium</keyword>
<evidence type="ECO:0000256" key="3">
    <source>
        <dbReference type="ARBA" id="ARBA00022729"/>
    </source>
</evidence>
<dbReference type="Gene3D" id="2.60.40.1090">
    <property type="entry name" value="Fimbrial-type adhesion domain"/>
    <property type="match status" value="1"/>
</dbReference>
<dbReference type="PANTHER" id="PTHR33420:SF12">
    <property type="entry name" value="FIMBRIN-LIKE PROTEIN FIMI-RELATED"/>
    <property type="match status" value="1"/>
</dbReference>
<evidence type="ECO:0000313" key="12">
    <source>
        <dbReference type="Proteomes" id="UP000288730"/>
    </source>
</evidence>
<dbReference type="InterPro" id="IPR050263">
    <property type="entry name" value="Bact_Fimbrial_Adh_Pro"/>
</dbReference>
<dbReference type="PANTHER" id="PTHR33420">
    <property type="entry name" value="FIMBRIAL SUBUNIT ELFA-RELATED"/>
    <property type="match status" value="1"/>
</dbReference>
<dbReference type="NCBIfam" id="NF007268">
    <property type="entry name" value="PRK09723.1-2"/>
    <property type="match status" value="1"/>
</dbReference>
<evidence type="ECO:0000313" key="11">
    <source>
        <dbReference type="EMBL" id="WLM96695.1"/>
    </source>
</evidence>
<keyword evidence="3 5" id="KW-0732">Signal</keyword>
<dbReference type="SUPFAM" id="SSF49401">
    <property type="entry name" value="Bacterial adhesins"/>
    <property type="match status" value="1"/>
</dbReference>
<dbReference type="Proteomes" id="UP001180189">
    <property type="component" value="Chromosome"/>
</dbReference>
<dbReference type="EMBL" id="DABBJX010000033">
    <property type="protein sequence ID" value="HAH4526497.1"/>
    <property type="molecule type" value="Genomic_DNA"/>
</dbReference>
<evidence type="ECO:0000256" key="1">
    <source>
        <dbReference type="ARBA" id="ARBA00004561"/>
    </source>
</evidence>
<dbReference type="InterPro" id="IPR008966">
    <property type="entry name" value="Adhesion_dom_sf"/>
</dbReference>
<evidence type="ECO:0000256" key="4">
    <source>
        <dbReference type="ARBA" id="ARBA00023263"/>
    </source>
</evidence>
<reference evidence="8" key="3">
    <citation type="submission" date="2019-12" db="EMBL/GenBank/DDBJ databases">
        <authorList>
            <consortium name="NCBI Pathogen Detection Project"/>
        </authorList>
    </citation>
    <scope>NUCLEOTIDE SEQUENCE</scope>
    <source>
        <strain evidence="9">C0382</strain>
        <strain evidence="8">EC00763</strain>
    </source>
</reference>
<organism evidence="10 12">
    <name type="scientific">Escherichia coli</name>
    <dbReference type="NCBI Taxonomy" id="562"/>
    <lineage>
        <taxon>Bacteria</taxon>
        <taxon>Pseudomonadati</taxon>
        <taxon>Pseudomonadota</taxon>
        <taxon>Gammaproteobacteria</taxon>
        <taxon>Enterobacterales</taxon>
        <taxon>Enterobacteriaceae</taxon>
        <taxon>Escherichia</taxon>
    </lineage>
</organism>
<dbReference type="EMBL" id="SCJN01000092">
    <property type="protein sequence ID" value="RXD15979.1"/>
    <property type="molecule type" value="Genomic_DNA"/>
</dbReference>
<dbReference type="Proteomes" id="UP000843571">
    <property type="component" value="Unassembled WGS sequence"/>
</dbReference>
<dbReference type="EMBL" id="DABCJL010000006">
    <property type="protein sequence ID" value="HAH7769611.1"/>
    <property type="molecule type" value="Genomic_DNA"/>
</dbReference>
<dbReference type="InterPro" id="IPR017014">
    <property type="entry name" value="Fimbrial-like_YadC"/>
</dbReference>
<reference evidence="11" key="4">
    <citation type="journal article" date="2023" name="Microorganisms">
        <title>Comparative Genomic Analysis of ST131 Subclade C2 of ESBL-Producing E. coli Isolates from Patients with Recurrent and Sporadic Urinary Tract Infections.</title>
        <authorList>
            <person name="Jaen-Luchoro D."/>
            <person name="Kahnamouei A."/>
            <person name="Yazdanshenas S."/>
            <person name="Lindblom A."/>
            <person name="Samuelsson E."/>
            <person name="Ahren C."/>
            <person name="Karami N."/>
        </authorList>
    </citation>
    <scope>NUCLEOTIDE SEQUENCE</scope>
    <source>
        <strain evidence="11">S7</strain>
    </source>
</reference>
<reference evidence="8" key="1">
    <citation type="journal article" date="2018" name="Genome Biol.">
        <title>SKESA: strategic k-mer extension for scrupulous assemblies.</title>
        <authorList>
            <person name="Souvorov A."/>
            <person name="Agarwala R."/>
            <person name="Lipman D.J."/>
        </authorList>
    </citation>
    <scope>NUCLEOTIDE SEQUENCE [LARGE SCALE GENOMIC DNA]</scope>
    <source>
        <strain evidence="9">C0382</strain>
        <strain evidence="8">EC00763</strain>
    </source>
</reference>
<dbReference type="InterPro" id="IPR036937">
    <property type="entry name" value="Adhesion_dom_fimbrial_sf"/>
</dbReference>
<evidence type="ECO:0000256" key="2">
    <source>
        <dbReference type="ARBA" id="ARBA00006671"/>
    </source>
</evidence>
<dbReference type="Pfam" id="PF00419">
    <property type="entry name" value="Fimbrial"/>
    <property type="match status" value="1"/>
</dbReference>
<dbReference type="AlphaFoldDB" id="A0A066SP62"/>
<dbReference type="PROSITE" id="PS51257">
    <property type="entry name" value="PROKAR_LIPOPROTEIN"/>
    <property type="match status" value="1"/>
</dbReference>
<dbReference type="GO" id="GO:0009289">
    <property type="term" value="C:pilus"/>
    <property type="evidence" value="ECO:0007669"/>
    <property type="project" value="UniProtKB-SubCell"/>
</dbReference>
<reference evidence="10 12" key="2">
    <citation type="submission" date="2019-01" db="EMBL/GenBank/DDBJ databases">
        <title>Genomic analysis of febrile catheter-associated UTI E. coli isolates.</title>
        <authorList>
            <person name="Potter R."/>
            <person name="Zou Z."/>
            <person name="Henderson J."/>
            <person name="Dantas G."/>
        </authorList>
    </citation>
    <scope>NUCLEOTIDE SEQUENCE [LARGE SCALE GENOMIC DNA]</scope>
    <source>
        <strain evidence="10 12">29_CAASB</strain>
    </source>
</reference>
<dbReference type="RefSeq" id="WP_000846606.1">
    <property type="nucleotide sequence ID" value="NZ_AP018784.2"/>
</dbReference>
<proteinExistence type="inferred from homology"/>
<name>A0A066SP62_ECOLX</name>
<dbReference type="EMBL" id="CP107128">
    <property type="protein sequence ID" value="WLM96695.1"/>
    <property type="molecule type" value="Genomic_DNA"/>
</dbReference>
<dbReference type="Proteomes" id="UP000288730">
    <property type="component" value="Unassembled WGS sequence"/>
</dbReference>
<evidence type="ECO:0000259" key="6">
    <source>
        <dbReference type="Pfam" id="PF00419"/>
    </source>
</evidence>
<evidence type="ECO:0000313" key="7">
    <source>
        <dbReference type="EMBL" id="EMJ5252889.1"/>
    </source>
</evidence>
<sequence length="417" mass="45372">MKTFFKYFVFLVLSCSCFTAISKDTSFLVGNNAGVGDGNFNGPSTAAQVTFRYASTTNNLVFYKPTQLGPTGVKLRWEQLDTASGGGFLYCNASDRANPDGLMDIENAMADSGKTYGGHKLFKTSVPGLYYTLFIAKLWSAYSTKTTISDSGLYIGDTTPQKFQWIITDPDLQHIGCDNAMRYDRFWAIGGVVHDLTIEFYTDTDFNPTTNQDVSLSSNSTYLYAFKAYSPGSRVVDHSHHLYIDFDLLNVKLTNPTCFTAVLTGKSVSGSTVKMGEYAPGQIKNGATPVPFDISLQNCVRVGDIETKLSSGKLGTENKQLLGNTLTGSGAAKGVAVLIEGLANRKSALMILKPNDSTSVYKDNTGQAQDHDSDAIYPEDQGITYPLHFQATLKQDGNIAIEPGEFKATSTFQVTYP</sequence>
<comment type="similarity">
    <text evidence="2">Belongs to the fimbrial protein family.</text>
</comment>
<accession>A0A066SP62</accession>
<evidence type="ECO:0000313" key="8">
    <source>
        <dbReference type="EMBL" id="HAH4526497.1"/>
    </source>
</evidence>
<dbReference type="Proteomes" id="UP001285616">
    <property type="component" value="Unassembled WGS sequence"/>
</dbReference>
<dbReference type="NCBIfam" id="NF007267">
    <property type="entry name" value="PRK09723.1-1"/>
    <property type="match status" value="1"/>
</dbReference>
<evidence type="ECO:0000256" key="5">
    <source>
        <dbReference type="SAM" id="SignalP"/>
    </source>
</evidence>
<feature type="chain" id="PRO_5015027267" evidence="5">
    <location>
        <begin position="23"/>
        <end position="417"/>
    </location>
</feature>
<comment type="subcellular location">
    <subcellularLocation>
        <location evidence="1">Fimbrium</location>
    </subcellularLocation>
</comment>